<evidence type="ECO:0000313" key="4">
    <source>
        <dbReference type="Proteomes" id="UP001321741"/>
    </source>
</evidence>
<keyword evidence="1" id="KW-0812">Transmembrane</keyword>
<dbReference type="Pfam" id="PF13630">
    <property type="entry name" value="SdpI"/>
    <property type="match status" value="1"/>
</dbReference>
<dbReference type="Pfam" id="PF07853">
    <property type="entry name" value="DUF1648"/>
    <property type="match status" value="1"/>
</dbReference>
<name>A0ABM8BHT9_9LACO</name>
<evidence type="ECO:0000256" key="1">
    <source>
        <dbReference type="SAM" id="Phobius"/>
    </source>
</evidence>
<dbReference type="InterPro" id="IPR025962">
    <property type="entry name" value="SdpI/YhfL"/>
</dbReference>
<keyword evidence="1" id="KW-0472">Membrane</keyword>
<accession>A0ABM8BHT9</accession>
<feature type="domain" description="DUF1648" evidence="2">
    <location>
        <begin position="15"/>
        <end position="62"/>
    </location>
</feature>
<dbReference type="InterPro" id="IPR026272">
    <property type="entry name" value="SdpI"/>
</dbReference>
<evidence type="ECO:0000313" key="3">
    <source>
        <dbReference type="EMBL" id="BDR60866.1"/>
    </source>
</evidence>
<keyword evidence="4" id="KW-1185">Reference proteome</keyword>
<dbReference type="Proteomes" id="UP001321741">
    <property type="component" value="Chromosome"/>
</dbReference>
<dbReference type="PANTHER" id="PTHR37810">
    <property type="entry name" value="IMMUNITY PROTEIN SDPI"/>
    <property type="match status" value="1"/>
</dbReference>
<dbReference type="RefSeq" id="WP_317637110.1">
    <property type="nucleotide sequence ID" value="NZ_AP026803.1"/>
</dbReference>
<dbReference type="PANTHER" id="PTHR37810:SF5">
    <property type="entry name" value="IMMUNITY PROTEIN SDPI"/>
    <property type="match status" value="1"/>
</dbReference>
<keyword evidence="1" id="KW-1133">Transmembrane helix</keyword>
<feature type="transmembrane region" description="Helical" evidence="1">
    <location>
        <begin position="188"/>
        <end position="206"/>
    </location>
</feature>
<feature type="transmembrane region" description="Helical" evidence="1">
    <location>
        <begin position="114"/>
        <end position="135"/>
    </location>
</feature>
<proteinExistence type="predicted"/>
<feature type="transmembrane region" description="Helical" evidence="1">
    <location>
        <begin position="51"/>
        <end position="74"/>
    </location>
</feature>
<gene>
    <name evidence="3" type="ORF">KIM322_11270</name>
</gene>
<sequence>MKKNNYRKTVVVTSLLTVLPLLVGLLLYQRLPAKMATHFGLNNVPNGFSNKFLVVVGMPLLLLLLQLIVLFVWTHEAKGQDFNFKLVEITLWLVPVMSNVLGFTLYLVALGQRLRMSVIANLLFGLLLLIFGNYLPKTRPNRVVGIRLPWTLASSTNWQKTHRLTGWLFMVGGLVLLCTSFLPNNWLFVIILLVVIIVPIVYAYSLSRAGR</sequence>
<feature type="transmembrane region" description="Helical" evidence="1">
    <location>
        <begin position="12"/>
        <end position="31"/>
    </location>
</feature>
<feature type="transmembrane region" description="Helical" evidence="1">
    <location>
        <begin position="86"/>
        <end position="108"/>
    </location>
</feature>
<dbReference type="EMBL" id="AP026803">
    <property type="protein sequence ID" value="BDR60866.1"/>
    <property type="molecule type" value="Genomic_DNA"/>
</dbReference>
<protein>
    <submittedName>
        <fullName evidence="3">Hemolysin expression modulating protein</fullName>
    </submittedName>
</protein>
<reference evidence="3 4" key="1">
    <citation type="journal article" date="2023" name="Microbiol. Spectr.">
        <title>Symbiosis of Carpenter Bees with Uncharacterized Lactic Acid Bacteria Showing NAD Auxotrophy.</title>
        <authorList>
            <person name="Kawasaki S."/>
            <person name="Ozawa K."/>
            <person name="Mori T."/>
            <person name="Yamamoto A."/>
            <person name="Ito M."/>
            <person name="Ohkuma M."/>
            <person name="Sakamoto M."/>
            <person name="Matsutani M."/>
        </authorList>
    </citation>
    <scope>NUCLEOTIDE SEQUENCE [LARGE SCALE GENOMIC DNA]</scope>
    <source>
        <strain evidence="3 4">Kim32-2</strain>
    </source>
</reference>
<dbReference type="InterPro" id="IPR012867">
    <property type="entry name" value="DUF1648"/>
</dbReference>
<dbReference type="PIRSF" id="PIRSF038959">
    <property type="entry name" value="SdpI"/>
    <property type="match status" value="1"/>
</dbReference>
<feature type="transmembrane region" description="Helical" evidence="1">
    <location>
        <begin position="164"/>
        <end position="182"/>
    </location>
</feature>
<evidence type="ECO:0000259" key="2">
    <source>
        <dbReference type="Pfam" id="PF07853"/>
    </source>
</evidence>
<organism evidence="3 4">
    <name type="scientific">Lactobacillus xylocopicola</name>
    <dbReference type="NCBI Taxonomy" id="2976676"/>
    <lineage>
        <taxon>Bacteria</taxon>
        <taxon>Bacillati</taxon>
        <taxon>Bacillota</taxon>
        <taxon>Bacilli</taxon>
        <taxon>Lactobacillales</taxon>
        <taxon>Lactobacillaceae</taxon>
        <taxon>Lactobacillus</taxon>
    </lineage>
</organism>